<dbReference type="EC" id="5.4.99.12" evidence="4"/>
<evidence type="ECO:0000259" key="8">
    <source>
        <dbReference type="Pfam" id="PF01416"/>
    </source>
</evidence>
<dbReference type="InterPro" id="IPR020097">
    <property type="entry name" value="PsdUridine_synth_TruA_a/b_dom"/>
</dbReference>
<dbReference type="Gene3D" id="3.30.70.580">
    <property type="entry name" value="Pseudouridine synthase I, catalytic domain, N-terminal subdomain"/>
    <property type="match status" value="1"/>
</dbReference>
<comment type="catalytic activity">
    <reaction evidence="4 7">
        <text>uridine(38/39/40) in tRNA = pseudouridine(38/39/40) in tRNA</text>
        <dbReference type="Rhea" id="RHEA:22376"/>
        <dbReference type="Rhea" id="RHEA-COMP:10085"/>
        <dbReference type="Rhea" id="RHEA-COMP:10087"/>
        <dbReference type="ChEBI" id="CHEBI:65314"/>
        <dbReference type="ChEBI" id="CHEBI:65315"/>
        <dbReference type="EC" id="5.4.99.12"/>
    </reaction>
</comment>
<dbReference type="GO" id="GO:0160147">
    <property type="term" value="F:tRNA pseudouridine(38-40) synthase activity"/>
    <property type="evidence" value="ECO:0007669"/>
    <property type="project" value="UniProtKB-EC"/>
</dbReference>
<dbReference type="PIRSF" id="PIRSF001430">
    <property type="entry name" value="tRNA_psdUrid_synth"/>
    <property type="match status" value="1"/>
</dbReference>
<evidence type="ECO:0000313" key="10">
    <source>
        <dbReference type="Proteomes" id="UP000544872"/>
    </source>
</evidence>
<dbReference type="SUPFAM" id="SSF55120">
    <property type="entry name" value="Pseudouridine synthase"/>
    <property type="match status" value="1"/>
</dbReference>
<accession>A0A7W9ZH81</accession>
<dbReference type="RefSeq" id="WP_184264246.1">
    <property type="nucleotide sequence ID" value="NZ_JACIIX010000011.1"/>
</dbReference>
<dbReference type="Pfam" id="PF01416">
    <property type="entry name" value="PseudoU_synth_1"/>
    <property type="match status" value="2"/>
</dbReference>
<dbReference type="PANTHER" id="PTHR11142:SF0">
    <property type="entry name" value="TRNA PSEUDOURIDINE SYNTHASE-LIKE 1"/>
    <property type="match status" value="1"/>
</dbReference>
<evidence type="ECO:0000313" key="9">
    <source>
        <dbReference type="EMBL" id="MBB6211433.1"/>
    </source>
</evidence>
<keyword evidence="3 4" id="KW-0413">Isomerase</keyword>
<dbReference type="InterPro" id="IPR020103">
    <property type="entry name" value="PsdUridine_synth_cat_dom_sf"/>
</dbReference>
<feature type="binding site" evidence="4 6">
    <location>
        <position position="111"/>
    </location>
    <ligand>
        <name>substrate</name>
    </ligand>
</feature>
<evidence type="ECO:0000256" key="3">
    <source>
        <dbReference type="ARBA" id="ARBA00023235"/>
    </source>
</evidence>
<keyword evidence="10" id="KW-1185">Reference proteome</keyword>
<dbReference type="InterPro" id="IPR001406">
    <property type="entry name" value="PsdUridine_synth_TruA"/>
</dbReference>
<dbReference type="InterPro" id="IPR020095">
    <property type="entry name" value="PsdUridine_synth_TruA_C"/>
</dbReference>
<dbReference type="AlphaFoldDB" id="A0A7W9ZH81"/>
<name>A0A7W9ZH81_NOVIT</name>
<comment type="similarity">
    <text evidence="1 4 7">Belongs to the tRNA pseudouridine synthase TruA family.</text>
</comment>
<dbReference type="InterPro" id="IPR020094">
    <property type="entry name" value="TruA/RsuA/RluB/E/F_N"/>
</dbReference>
<keyword evidence="2 4" id="KW-0819">tRNA processing</keyword>
<sequence length="261" mass="28844">MPRYKLTLEYDGGPFVGWQRQDNGLSVQGALEQAALRYTGETVTAHAAGRTDAGVHAYGQVAHIDLRRADPARKVREALNAHLRPHPVAVVEAEEVDDTFHARFSAVERSYVYRILNRRAPAVLEAGKVWWVPQPLDADAMHAAGQELVGQHDFTSFRAAECQANSPVKSIDELVVSRQGEHVEMFVRARSFLHHQVRNIIGTLSLVGLGRWSRDDVRRALEARNRAKAGPTAPPTGLYFRAVRYEDAATLTTPPAAESAP</sequence>
<reference evidence="9 10" key="1">
    <citation type="submission" date="2020-08" db="EMBL/GenBank/DDBJ databases">
        <title>Genomic Encyclopedia of Type Strains, Phase IV (KMG-IV): sequencing the most valuable type-strain genomes for metagenomic binning, comparative biology and taxonomic classification.</title>
        <authorList>
            <person name="Goeker M."/>
        </authorList>
    </citation>
    <scope>NUCLEOTIDE SEQUENCE [LARGE SCALE GENOMIC DNA]</scope>
    <source>
        <strain evidence="9 10">DSM 11590</strain>
    </source>
</reference>
<comment type="subunit">
    <text evidence="4">Homodimer.</text>
</comment>
<gene>
    <name evidence="4" type="primary">truA</name>
    <name evidence="9" type="ORF">FHS48_002872</name>
</gene>
<feature type="domain" description="Pseudouridine synthase I TruA alpha/beta" evidence="8">
    <location>
        <begin position="145"/>
        <end position="246"/>
    </location>
</feature>
<comment type="function">
    <text evidence="4">Formation of pseudouridine at positions 38, 39 and 40 in the anticodon stem and loop of transfer RNAs.</text>
</comment>
<feature type="domain" description="Pseudouridine synthase I TruA alpha/beta" evidence="8">
    <location>
        <begin position="9"/>
        <end position="104"/>
    </location>
</feature>
<protein>
    <recommendedName>
        <fullName evidence="4">tRNA pseudouridine synthase A</fullName>
        <ecNumber evidence="4">5.4.99.12</ecNumber>
    </recommendedName>
    <alternativeName>
        <fullName evidence="4">tRNA pseudouridine(38-40) synthase</fullName>
    </alternativeName>
    <alternativeName>
        <fullName evidence="4">tRNA pseudouridylate synthase I</fullName>
    </alternativeName>
    <alternativeName>
        <fullName evidence="4">tRNA-uridine isomerase I</fullName>
    </alternativeName>
</protein>
<evidence type="ECO:0000256" key="7">
    <source>
        <dbReference type="RuleBase" id="RU003792"/>
    </source>
</evidence>
<comment type="caution">
    <text evidence="9">The sequence shown here is derived from an EMBL/GenBank/DDBJ whole genome shotgun (WGS) entry which is preliminary data.</text>
</comment>
<dbReference type="EMBL" id="JACIIX010000011">
    <property type="protein sequence ID" value="MBB6211433.1"/>
    <property type="molecule type" value="Genomic_DNA"/>
</dbReference>
<dbReference type="GO" id="GO:0003723">
    <property type="term" value="F:RNA binding"/>
    <property type="evidence" value="ECO:0007669"/>
    <property type="project" value="InterPro"/>
</dbReference>
<proteinExistence type="inferred from homology"/>
<dbReference type="PANTHER" id="PTHR11142">
    <property type="entry name" value="PSEUDOURIDYLATE SYNTHASE"/>
    <property type="match status" value="1"/>
</dbReference>
<dbReference type="Gene3D" id="3.30.70.660">
    <property type="entry name" value="Pseudouridine synthase I, catalytic domain, C-terminal subdomain"/>
    <property type="match status" value="1"/>
</dbReference>
<dbReference type="GO" id="GO:0031119">
    <property type="term" value="P:tRNA pseudouridine synthesis"/>
    <property type="evidence" value="ECO:0007669"/>
    <property type="project" value="UniProtKB-UniRule"/>
</dbReference>
<dbReference type="HAMAP" id="MF_00171">
    <property type="entry name" value="TruA"/>
    <property type="match status" value="1"/>
</dbReference>
<evidence type="ECO:0000256" key="4">
    <source>
        <dbReference type="HAMAP-Rule" id="MF_00171"/>
    </source>
</evidence>
<evidence type="ECO:0000256" key="1">
    <source>
        <dbReference type="ARBA" id="ARBA00009375"/>
    </source>
</evidence>
<comment type="caution">
    <text evidence="4">Lacks conserved residue(s) required for the propagation of feature annotation.</text>
</comment>
<evidence type="ECO:0000256" key="2">
    <source>
        <dbReference type="ARBA" id="ARBA00022694"/>
    </source>
</evidence>
<dbReference type="FunFam" id="3.30.70.580:FF:000001">
    <property type="entry name" value="tRNA pseudouridine synthase A"/>
    <property type="match status" value="1"/>
</dbReference>
<organism evidence="9 10">
    <name type="scientific">Novispirillum itersonii</name>
    <name type="common">Aquaspirillum itersonii</name>
    <dbReference type="NCBI Taxonomy" id="189"/>
    <lineage>
        <taxon>Bacteria</taxon>
        <taxon>Pseudomonadati</taxon>
        <taxon>Pseudomonadota</taxon>
        <taxon>Alphaproteobacteria</taxon>
        <taxon>Rhodospirillales</taxon>
        <taxon>Novispirillaceae</taxon>
        <taxon>Novispirillum</taxon>
    </lineage>
</organism>
<feature type="active site" description="Nucleophile" evidence="4 5">
    <location>
        <position position="52"/>
    </location>
</feature>
<dbReference type="CDD" id="cd02570">
    <property type="entry name" value="PseudoU_synth_EcTruA"/>
    <property type="match status" value="1"/>
</dbReference>
<evidence type="ECO:0000256" key="5">
    <source>
        <dbReference type="PIRSR" id="PIRSR001430-1"/>
    </source>
</evidence>
<dbReference type="Proteomes" id="UP000544872">
    <property type="component" value="Unassembled WGS sequence"/>
</dbReference>
<evidence type="ECO:0000256" key="6">
    <source>
        <dbReference type="PIRSR" id="PIRSR001430-2"/>
    </source>
</evidence>
<dbReference type="NCBIfam" id="TIGR00071">
    <property type="entry name" value="hisT_truA"/>
    <property type="match status" value="1"/>
</dbReference>